<dbReference type="GO" id="GO:0032993">
    <property type="term" value="C:protein-DNA complex"/>
    <property type="evidence" value="ECO:0007669"/>
    <property type="project" value="TreeGrafter"/>
</dbReference>
<dbReference type="InterPro" id="IPR036390">
    <property type="entry name" value="WH_DNA-bd_sf"/>
</dbReference>
<dbReference type="FunFam" id="1.10.10.10:FF:000001">
    <property type="entry name" value="LysR family transcriptional regulator"/>
    <property type="match status" value="1"/>
</dbReference>
<dbReference type="GO" id="GO:0003677">
    <property type="term" value="F:DNA binding"/>
    <property type="evidence" value="ECO:0007669"/>
    <property type="project" value="UniProtKB-KW"/>
</dbReference>
<evidence type="ECO:0000256" key="1">
    <source>
        <dbReference type="ARBA" id="ARBA00009437"/>
    </source>
</evidence>
<dbReference type="InterPro" id="IPR005119">
    <property type="entry name" value="LysR_subst-bd"/>
</dbReference>
<dbReference type="InterPro" id="IPR036388">
    <property type="entry name" value="WH-like_DNA-bd_sf"/>
</dbReference>
<dbReference type="Gene3D" id="3.40.190.10">
    <property type="entry name" value="Periplasmic binding protein-like II"/>
    <property type="match status" value="2"/>
</dbReference>
<organism evidence="6 7">
    <name type="scientific">Actinoplanes digitatis</name>
    <dbReference type="NCBI Taxonomy" id="1868"/>
    <lineage>
        <taxon>Bacteria</taxon>
        <taxon>Bacillati</taxon>
        <taxon>Actinomycetota</taxon>
        <taxon>Actinomycetes</taxon>
        <taxon>Micromonosporales</taxon>
        <taxon>Micromonosporaceae</taxon>
        <taxon>Actinoplanes</taxon>
    </lineage>
</organism>
<keyword evidence="4" id="KW-0804">Transcription</keyword>
<dbReference type="GO" id="GO:0003700">
    <property type="term" value="F:DNA-binding transcription factor activity"/>
    <property type="evidence" value="ECO:0007669"/>
    <property type="project" value="InterPro"/>
</dbReference>
<evidence type="ECO:0000313" key="6">
    <source>
        <dbReference type="EMBL" id="MBB4761994.1"/>
    </source>
</evidence>
<dbReference type="Gene3D" id="1.10.10.10">
    <property type="entry name" value="Winged helix-like DNA-binding domain superfamily/Winged helix DNA-binding domain"/>
    <property type="match status" value="1"/>
</dbReference>
<dbReference type="Pfam" id="PF00126">
    <property type="entry name" value="HTH_1"/>
    <property type="match status" value="1"/>
</dbReference>
<dbReference type="AlphaFoldDB" id="A0A7W7HWD6"/>
<proteinExistence type="inferred from homology"/>
<feature type="domain" description="HTH lysR-type" evidence="5">
    <location>
        <begin position="5"/>
        <end position="62"/>
    </location>
</feature>
<evidence type="ECO:0000313" key="7">
    <source>
        <dbReference type="Proteomes" id="UP000578112"/>
    </source>
</evidence>
<gene>
    <name evidence="6" type="ORF">BJ971_002550</name>
</gene>
<sequence>MDLDLDLGLVRAFVVTAEELHFGRASQRLGVSQQALSKRIARLEEVLDASLFERSTRTTGLTESGRRFLGPAGELLAAGDAAVASVRRQGTPLRIDVLHDRLGPVHLITTLTESNPGLRLELSARRGLNLALPALRRSEIDAVFGRVSQLVPATGLDHTLVRLEPLVAIVAADHPLARHDAVSPAALREYGVWVPNPGSAVEWAGYVQRFTGDFGIPLSFEQVDNVSADQVLRRGRSRGQVFLSAADVANPDADDLRAVSLVEPRPVYPWSLLWRGSDRRRLLHDFIALLDDLGTLEGWRAYTLSECWLPDEDRAALAG</sequence>
<keyword evidence="3 6" id="KW-0238">DNA-binding</keyword>
<dbReference type="Pfam" id="PF03466">
    <property type="entry name" value="LysR_substrate"/>
    <property type="match status" value="1"/>
</dbReference>
<dbReference type="Proteomes" id="UP000578112">
    <property type="component" value="Unassembled WGS sequence"/>
</dbReference>
<dbReference type="InterPro" id="IPR000847">
    <property type="entry name" value="LysR_HTH_N"/>
</dbReference>
<protein>
    <submittedName>
        <fullName evidence="6">DNA-binding transcriptional LysR family regulator</fullName>
    </submittedName>
</protein>
<comment type="caution">
    <text evidence="6">The sequence shown here is derived from an EMBL/GenBank/DDBJ whole genome shotgun (WGS) entry which is preliminary data.</text>
</comment>
<evidence type="ECO:0000256" key="4">
    <source>
        <dbReference type="ARBA" id="ARBA00023163"/>
    </source>
</evidence>
<comment type="similarity">
    <text evidence="1">Belongs to the LysR transcriptional regulatory family.</text>
</comment>
<evidence type="ECO:0000259" key="5">
    <source>
        <dbReference type="PROSITE" id="PS50931"/>
    </source>
</evidence>
<accession>A0A7W7HWD6</accession>
<keyword evidence="7" id="KW-1185">Reference proteome</keyword>
<dbReference type="SUPFAM" id="SSF46785">
    <property type="entry name" value="Winged helix' DNA-binding domain"/>
    <property type="match status" value="1"/>
</dbReference>
<dbReference type="RefSeq" id="WP_184992779.1">
    <property type="nucleotide sequence ID" value="NZ_BOMK01000002.1"/>
</dbReference>
<dbReference type="PANTHER" id="PTHR30346:SF0">
    <property type="entry name" value="HCA OPERON TRANSCRIPTIONAL ACTIVATOR HCAR"/>
    <property type="match status" value="1"/>
</dbReference>
<dbReference type="SUPFAM" id="SSF53850">
    <property type="entry name" value="Periplasmic binding protein-like II"/>
    <property type="match status" value="1"/>
</dbReference>
<dbReference type="EMBL" id="JACHNH010000001">
    <property type="protein sequence ID" value="MBB4761994.1"/>
    <property type="molecule type" value="Genomic_DNA"/>
</dbReference>
<evidence type="ECO:0000256" key="3">
    <source>
        <dbReference type="ARBA" id="ARBA00023125"/>
    </source>
</evidence>
<name>A0A7W7HWD6_9ACTN</name>
<dbReference type="PROSITE" id="PS50931">
    <property type="entry name" value="HTH_LYSR"/>
    <property type="match status" value="1"/>
</dbReference>
<keyword evidence="2" id="KW-0805">Transcription regulation</keyword>
<dbReference type="PANTHER" id="PTHR30346">
    <property type="entry name" value="TRANSCRIPTIONAL DUAL REGULATOR HCAR-RELATED"/>
    <property type="match status" value="1"/>
</dbReference>
<evidence type="ECO:0000256" key="2">
    <source>
        <dbReference type="ARBA" id="ARBA00023015"/>
    </source>
</evidence>
<dbReference type="PRINTS" id="PR00039">
    <property type="entry name" value="HTHLYSR"/>
</dbReference>
<reference evidence="6 7" key="1">
    <citation type="submission" date="2020-08" db="EMBL/GenBank/DDBJ databases">
        <title>Sequencing the genomes of 1000 actinobacteria strains.</title>
        <authorList>
            <person name="Klenk H.-P."/>
        </authorList>
    </citation>
    <scope>NUCLEOTIDE SEQUENCE [LARGE SCALE GENOMIC DNA]</scope>
    <source>
        <strain evidence="6 7">DSM 43149</strain>
    </source>
</reference>